<gene>
    <name evidence="2" type="ORF">LM011_07985</name>
    <name evidence="1" type="ORF">PO158_05415</name>
</gene>
<name>A0A7L9VR57_LIMMU</name>
<organism evidence="2 3">
    <name type="scientific">Limosilactobacillus mucosae</name>
    <name type="common">Lactobacillus mucosae</name>
    <dbReference type="NCBI Taxonomy" id="97478"/>
    <lineage>
        <taxon>Bacteria</taxon>
        <taxon>Bacillati</taxon>
        <taxon>Bacillota</taxon>
        <taxon>Bacilli</taxon>
        <taxon>Lactobacillales</taxon>
        <taxon>Lactobacillaceae</taxon>
        <taxon>Limosilactobacillus</taxon>
    </lineage>
</organism>
<sequence>MSSKKQFTDSRWTDHPTLDQLKNNLSSIEKQKISKSEEKKRKKFLDSLYKWANDKN</sequence>
<protein>
    <submittedName>
        <fullName evidence="2">Uncharacterized protein</fullName>
    </submittedName>
</protein>
<reference evidence="2 3" key="1">
    <citation type="submission" date="2020-10" db="EMBL/GenBank/DDBJ databases">
        <title>Genome sequencing of Lactobacillus mucosae KCTC 21011.</title>
        <authorList>
            <person name="Kim J."/>
        </authorList>
    </citation>
    <scope>NUCLEOTIDE SEQUENCE [LARGE SCALE GENOMIC DNA]</scope>
    <source>
        <strain evidence="2 3">LM011</strain>
    </source>
</reference>
<dbReference type="AlphaFoldDB" id="A0A7L9VR57"/>
<evidence type="ECO:0000313" key="3">
    <source>
        <dbReference type="Proteomes" id="UP000593929"/>
    </source>
</evidence>
<evidence type="ECO:0000313" key="1">
    <source>
        <dbReference type="EMBL" id="MDC2827725.1"/>
    </source>
</evidence>
<dbReference type="EMBL" id="JAQOND010000021">
    <property type="protein sequence ID" value="MDC2827725.1"/>
    <property type="molecule type" value="Genomic_DNA"/>
</dbReference>
<evidence type="ECO:0000313" key="2">
    <source>
        <dbReference type="EMBL" id="QOL69316.1"/>
    </source>
</evidence>
<reference evidence="1" key="2">
    <citation type="submission" date="2023-01" db="EMBL/GenBank/DDBJ databases">
        <title>Genome analysis of 13 Lactobacillus isolated from gut of wild boar.</title>
        <authorList>
            <person name="Papp P."/>
            <person name="Libisch B."/>
            <person name="Nagy T."/>
            <person name="Olasz F."/>
        </authorList>
    </citation>
    <scope>NUCLEOTIDE SEQUENCE</scope>
    <source>
        <strain evidence="1">F108</strain>
    </source>
</reference>
<dbReference type="EMBL" id="CP062966">
    <property type="protein sequence ID" value="QOL69316.1"/>
    <property type="molecule type" value="Genomic_DNA"/>
</dbReference>
<dbReference type="RefSeq" id="WP_155519151.1">
    <property type="nucleotide sequence ID" value="NZ_CBCRVQ010000016.1"/>
</dbReference>
<dbReference type="Proteomes" id="UP001218021">
    <property type="component" value="Unassembled WGS sequence"/>
</dbReference>
<proteinExistence type="predicted"/>
<accession>A0A7L9VR57</accession>
<dbReference type="Proteomes" id="UP000593929">
    <property type="component" value="Chromosome"/>
</dbReference>